<dbReference type="SUPFAM" id="SSF53850">
    <property type="entry name" value="Periplasmic binding protein-like II"/>
    <property type="match status" value="1"/>
</dbReference>
<dbReference type="InterPro" id="IPR050490">
    <property type="entry name" value="Bact_solute-bd_prot1"/>
</dbReference>
<dbReference type="RefSeq" id="WP_078694277.1">
    <property type="nucleotide sequence ID" value="NZ_FUWX01000013.1"/>
</dbReference>
<proteinExistence type="predicted"/>
<dbReference type="InterPro" id="IPR006059">
    <property type="entry name" value="SBP"/>
</dbReference>
<accession>A0A1T4P9R4</accession>
<dbReference type="Pfam" id="PF01547">
    <property type="entry name" value="SBP_bac_1"/>
    <property type="match status" value="1"/>
</dbReference>
<dbReference type="PROSITE" id="PS51257">
    <property type="entry name" value="PROKAR_LIPOPROTEIN"/>
    <property type="match status" value="1"/>
</dbReference>
<evidence type="ECO:0000313" key="7">
    <source>
        <dbReference type="Proteomes" id="UP000191153"/>
    </source>
</evidence>
<dbReference type="AlphaFoldDB" id="A0A1T4P9R4"/>
<keyword evidence="4" id="KW-0564">Palmitate</keyword>
<evidence type="ECO:0000256" key="3">
    <source>
        <dbReference type="ARBA" id="ARBA00023136"/>
    </source>
</evidence>
<keyword evidence="7" id="KW-1185">Reference proteome</keyword>
<reference evidence="6 7" key="1">
    <citation type="submission" date="2017-02" db="EMBL/GenBank/DDBJ databases">
        <authorList>
            <person name="Peterson S.W."/>
        </authorList>
    </citation>
    <scope>NUCLEOTIDE SEQUENCE [LARGE SCALE GENOMIC DNA]</scope>
    <source>
        <strain evidence="6 7">ATCC 700028</strain>
    </source>
</reference>
<gene>
    <name evidence="6" type="ORF">SAMN02745174_01816</name>
</gene>
<dbReference type="Proteomes" id="UP000191153">
    <property type="component" value="Unassembled WGS sequence"/>
</dbReference>
<evidence type="ECO:0000256" key="5">
    <source>
        <dbReference type="ARBA" id="ARBA00023288"/>
    </source>
</evidence>
<name>A0A1T4P9R4_9FUSO</name>
<organism evidence="6 7">
    <name type="scientific">Cetobacterium ceti</name>
    <dbReference type="NCBI Taxonomy" id="180163"/>
    <lineage>
        <taxon>Bacteria</taxon>
        <taxon>Fusobacteriati</taxon>
        <taxon>Fusobacteriota</taxon>
        <taxon>Fusobacteriia</taxon>
        <taxon>Fusobacteriales</taxon>
        <taxon>Fusobacteriaceae</taxon>
        <taxon>Cetobacterium</taxon>
    </lineage>
</organism>
<evidence type="ECO:0000313" key="6">
    <source>
        <dbReference type="EMBL" id="SJZ87608.1"/>
    </source>
</evidence>
<dbReference type="PANTHER" id="PTHR43649">
    <property type="entry name" value="ARABINOSE-BINDING PROTEIN-RELATED"/>
    <property type="match status" value="1"/>
</dbReference>
<keyword evidence="2" id="KW-0732">Signal</keyword>
<sequence>MYIKKGILFTSILAGLILTGCSKDENTNIKNTKQQELSIFLINNGMPLNADWDIYKEAAKVNNIKITSYASKNNTDGVQGYNLMLASNELADIISHRVPDLEKLGNEGGVIPLNDLIEKNAPNIKKFMDNNLKFKKNMVSVDGKIYTVPTFYDYDKSRTSYGLFIRMDWLKKYNLPIPKTIDQLKNALITFRDNDANGNGKKDEIGIFIRGNTKSVLEYLPSIFGARPVRSFYLQENGKVNYSPLDPNYKDSIKIIGEWYKEGLIDTEIFTRGWGARDAVLPTNLGAFTSDWFGSTANYNSLNKVIPGFEFLPIEPLTIKEGVKSKIMARNTTNESGWAISAQAKNPEDAMKFMDWWFSPEGRRTWNFGIEGKHYTMINGSPVFTDYVLKNPEGKSPLGVLYEAGAQVAGVGVQQDVEYENQWVSDIAKKGSQMYMQPGMMEEQMPILKYTTEELKELEKIMGTVNQVTEENLQKWILGSSDIDKDWQGYVEQIQQNGINRAMEIVQKAYDRQENIK</sequence>
<evidence type="ECO:0000256" key="4">
    <source>
        <dbReference type="ARBA" id="ARBA00023139"/>
    </source>
</evidence>
<keyword evidence="3" id="KW-0472">Membrane</keyword>
<keyword evidence="5" id="KW-0449">Lipoprotein</keyword>
<dbReference type="OrthoDB" id="9787283at2"/>
<dbReference type="PANTHER" id="PTHR43649:SF33">
    <property type="entry name" value="POLYGALACTURONAN_RHAMNOGALACTURONAN-BINDING PROTEIN YTCQ"/>
    <property type="match status" value="1"/>
</dbReference>
<keyword evidence="1" id="KW-1003">Cell membrane</keyword>
<dbReference type="Gene3D" id="3.40.190.10">
    <property type="entry name" value="Periplasmic binding protein-like II"/>
    <property type="match status" value="2"/>
</dbReference>
<evidence type="ECO:0000256" key="2">
    <source>
        <dbReference type="ARBA" id="ARBA00022729"/>
    </source>
</evidence>
<protein>
    <submittedName>
        <fullName evidence="6">Putative aldouronate transport system substrate-binding protein</fullName>
    </submittedName>
</protein>
<dbReference type="STRING" id="180163.SAMN02745174_01816"/>
<dbReference type="EMBL" id="FUWX01000013">
    <property type="protein sequence ID" value="SJZ87608.1"/>
    <property type="molecule type" value="Genomic_DNA"/>
</dbReference>
<evidence type="ECO:0000256" key="1">
    <source>
        <dbReference type="ARBA" id="ARBA00022475"/>
    </source>
</evidence>